<feature type="region of interest" description="Disordered" evidence="1">
    <location>
        <begin position="338"/>
        <end position="403"/>
    </location>
</feature>
<accession>A0A9K3CY04</accession>
<evidence type="ECO:0000313" key="2">
    <source>
        <dbReference type="EMBL" id="GIQ84562.1"/>
    </source>
</evidence>
<feature type="region of interest" description="Disordered" evidence="1">
    <location>
        <begin position="497"/>
        <end position="547"/>
    </location>
</feature>
<dbReference type="AlphaFoldDB" id="A0A9K3CY04"/>
<evidence type="ECO:0000256" key="1">
    <source>
        <dbReference type="SAM" id="MobiDB-lite"/>
    </source>
</evidence>
<comment type="caution">
    <text evidence="2">The sequence shown here is derived from an EMBL/GenBank/DDBJ whole genome shotgun (WGS) entry which is preliminary data.</text>
</comment>
<feature type="compositionally biased region" description="Basic and acidic residues" evidence="1">
    <location>
        <begin position="338"/>
        <end position="355"/>
    </location>
</feature>
<evidence type="ECO:0000313" key="3">
    <source>
        <dbReference type="Proteomes" id="UP000265618"/>
    </source>
</evidence>
<name>A0A9K3CY04_9EUKA</name>
<keyword evidence="3" id="KW-1185">Reference proteome</keyword>
<protein>
    <submittedName>
        <fullName evidence="2">Uncharacterized protein</fullName>
    </submittedName>
</protein>
<feature type="compositionally biased region" description="Basic and acidic residues" evidence="1">
    <location>
        <begin position="374"/>
        <end position="392"/>
    </location>
</feature>
<dbReference type="Proteomes" id="UP000265618">
    <property type="component" value="Unassembled WGS sequence"/>
</dbReference>
<gene>
    <name evidence="2" type="ORF">KIPB_006080</name>
</gene>
<reference evidence="2 3" key="1">
    <citation type="journal article" date="2018" name="PLoS ONE">
        <title>The draft genome of Kipferlia bialata reveals reductive genome evolution in fornicate parasites.</title>
        <authorList>
            <person name="Tanifuji G."/>
            <person name="Takabayashi S."/>
            <person name="Kume K."/>
            <person name="Takagi M."/>
            <person name="Nakayama T."/>
            <person name="Kamikawa R."/>
            <person name="Inagaki Y."/>
            <person name="Hashimoto T."/>
        </authorList>
    </citation>
    <scope>NUCLEOTIDE SEQUENCE [LARGE SCALE GENOMIC DNA]</scope>
    <source>
        <strain evidence="2">NY0173</strain>
    </source>
</reference>
<organism evidence="2 3">
    <name type="scientific">Kipferlia bialata</name>
    <dbReference type="NCBI Taxonomy" id="797122"/>
    <lineage>
        <taxon>Eukaryota</taxon>
        <taxon>Metamonada</taxon>
        <taxon>Carpediemonas-like organisms</taxon>
        <taxon>Kipferlia</taxon>
    </lineage>
</organism>
<feature type="compositionally biased region" description="Basic and acidic residues" evidence="1">
    <location>
        <begin position="527"/>
        <end position="547"/>
    </location>
</feature>
<dbReference type="EMBL" id="BDIP01001516">
    <property type="protein sequence ID" value="GIQ84562.1"/>
    <property type="molecule type" value="Genomic_DNA"/>
</dbReference>
<feature type="region of interest" description="Disordered" evidence="1">
    <location>
        <begin position="108"/>
        <end position="128"/>
    </location>
</feature>
<sequence length="547" mass="59548">MPSDSVPSLCLSALLCHATDIHPDIIDRICKGLLKVDKQERAVRMGLCVVRAAPYLARQKLVPALVSCVGGGSVPLEVLFTMPGVQGYYNEADDTLAKADDVSMKDTKASKDGAEGVDGLDTTPVLVPPKRDRPGVTALVAEVTEAHIQSKAEEAKAQAGTQAQGVEALKTMLALGAYMARGTHALLTSVLAFSSVDTLPVRALSHACQPLDMQQLLLSAIADNPEYIPRGMTVYDAILPTTTSRDALPRSFSRLSTLVDLYLETGVDAYILPVASRIPGCLMLDKVLGSVLSCDPGRVSCIRRAVLVSKALGEAGRNRESQRFRDLERERQIRERGDHARRDYERRERERAERANKKKSLHTNITIGKGAAKRGVDASRKREGGGERERDTQSSAALGRSIKSSPLSLSPASLLVSIVTARVQIPKPMDLAQALCDQSVFGFEDVFHLLGHLNQRPLGTVGMSIAGLVLSSEQQRGRVMSVDQCLQVQRCLAHAEREAEREGEGEGETDTDAQTARAQLLAALPERYQKKEEKKEEEREEKKEEEG</sequence>
<feature type="compositionally biased region" description="Low complexity" evidence="1">
    <location>
        <begin position="513"/>
        <end position="524"/>
    </location>
</feature>
<proteinExistence type="predicted"/>